<dbReference type="Proteomes" id="UP001295794">
    <property type="component" value="Unassembled WGS sequence"/>
</dbReference>
<keyword evidence="3" id="KW-1185">Reference proteome</keyword>
<dbReference type="AlphaFoldDB" id="A0AAD2GZH1"/>
<organism evidence="2 3">
    <name type="scientific">Mycena citricolor</name>
    <dbReference type="NCBI Taxonomy" id="2018698"/>
    <lineage>
        <taxon>Eukaryota</taxon>
        <taxon>Fungi</taxon>
        <taxon>Dikarya</taxon>
        <taxon>Basidiomycota</taxon>
        <taxon>Agaricomycotina</taxon>
        <taxon>Agaricomycetes</taxon>
        <taxon>Agaricomycetidae</taxon>
        <taxon>Agaricales</taxon>
        <taxon>Marasmiineae</taxon>
        <taxon>Mycenaceae</taxon>
        <taxon>Mycena</taxon>
    </lineage>
</organism>
<evidence type="ECO:0000313" key="3">
    <source>
        <dbReference type="Proteomes" id="UP001295794"/>
    </source>
</evidence>
<feature type="compositionally biased region" description="Polar residues" evidence="1">
    <location>
        <begin position="1"/>
        <end position="19"/>
    </location>
</feature>
<evidence type="ECO:0000256" key="1">
    <source>
        <dbReference type="SAM" id="MobiDB-lite"/>
    </source>
</evidence>
<feature type="compositionally biased region" description="Basic and acidic residues" evidence="1">
    <location>
        <begin position="29"/>
        <end position="42"/>
    </location>
</feature>
<dbReference type="EMBL" id="CAVNYO010000110">
    <property type="protein sequence ID" value="CAK5266743.1"/>
    <property type="molecule type" value="Genomic_DNA"/>
</dbReference>
<evidence type="ECO:0000313" key="2">
    <source>
        <dbReference type="EMBL" id="CAK5266743.1"/>
    </source>
</evidence>
<name>A0AAD2GZH1_9AGAR</name>
<accession>A0AAD2GZH1</accession>
<comment type="caution">
    <text evidence="2">The sequence shown here is derived from an EMBL/GenBank/DDBJ whole genome shotgun (WGS) entry which is preliminary data.</text>
</comment>
<feature type="region of interest" description="Disordered" evidence="1">
    <location>
        <begin position="1"/>
        <end position="46"/>
    </location>
</feature>
<reference evidence="2" key="1">
    <citation type="submission" date="2023-11" db="EMBL/GenBank/DDBJ databases">
        <authorList>
            <person name="De Vega J J."/>
            <person name="De Vega J J."/>
        </authorList>
    </citation>
    <scope>NUCLEOTIDE SEQUENCE</scope>
</reference>
<protein>
    <submittedName>
        <fullName evidence="2">Uncharacterized protein</fullName>
    </submittedName>
</protein>
<proteinExistence type="predicted"/>
<gene>
    <name evidence="2" type="ORF">MYCIT1_LOCUS8669</name>
</gene>
<sequence length="289" mass="33016">MRTRSQATDSDSGQASSREWSGPARLYQKRSETSKPYGREGEATATGCNLSSKLPPLIFEPSSTFLESVVPLLAHLQYFDVLCRAAELDEALFRLRPVSTQESFQSEFQAVGYVPQAPVDEDPVPQRICHRRTETRDPDSLNFESPWGADGAPSDPAWITAMVSQTVELLCNPPVRRGDGRKRTCNSFEQRRDKLVNDPWAARIECSNVRCRGCAQLIKSEGRDGMYLYPFLWNKHRDRCDAVRRVRLQHGATYDDVHLLYWYVSHSKGETVDQNKQKWIASRMKRDRS</sequence>